<evidence type="ECO:0000313" key="1">
    <source>
        <dbReference type="EMBL" id="QHT73761.1"/>
    </source>
</evidence>
<name>A0A6C0GZP1_9ZZZZ</name>
<proteinExistence type="predicted"/>
<protein>
    <submittedName>
        <fullName evidence="1">Uncharacterized protein</fullName>
    </submittedName>
</protein>
<dbReference type="AlphaFoldDB" id="A0A6C0GZP1"/>
<accession>A0A6C0GZP1</accession>
<organism evidence="1">
    <name type="scientific">viral metagenome</name>
    <dbReference type="NCBI Taxonomy" id="1070528"/>
    <lineage>
        <taxon>unclassified sequences</taxon>
        <taxon>metagenomes</taxon>
        <taxon>organismal metagenomes</taxon>
    </lineage>
</organism>
<dbReference type="EMBL" id="MN739831">
    <property type="protein sequence ID" value="QHT73761.1"/>
    <property type="molecule type" value="Genomic_DNA"/>
</dbReference>
<sequence length="97" mass="11544">MNKKQDIINIYGFEKPKVIIQEGRNFLIVKESKNKKDNDNLGVVINDKKENDINELKITNNIDCKIKNNKFGGDLFYNKYLKYKNKYLKLKNKLKLF</sequence>
<reference evidence="1" key="1">
    <citation type="journal article" date="2020" name="Nature">
        <title>Giant virus diversity and host interactions through global metagenomics.</title>
        <authorList>
            <person name="Schulz F."/>
            <person name="Roux S."/>
            <person name="Paez-Espino D."/>
            <person name="Jungbluth S."/>
            <person name="Walsh D.A."/>
            <person name="Denef V.J."/>
            <person name="McMahon K.D."/>
            <person name="Konstantinidis K.T."/>
            <person name="Eloe-Fadrosh E.A."/>
            <person name="Kyrpides N.C."/>
            <person name="Woyke T."/>
        </authorList>
    </citation>
    <scope>NUCLEOTIDE SEQUENCE</scope>
    <source>
        <strain evidence="1">GVMAG-M-3300023179-4</strain>
    </source>
</reference>